<feature type="compositionally biased region" description="Basic and acidic residues" evidence="1">
    <location>
        <begin position="69"/>
        <end position="79"/>
    </location>
</feature>
<accession>A0A9Q1IWX3</accession>
<organism evidence="2 3">
    <name type="scientific">Synaphobranchus kaupii</name>
    <name type="common">Kaup's arrowtooth eel</name>
    <dbReference type="NCBI Taxonomy" id="118154"/>
    <lineage>
        <taxon>Eukaryota</taxon>
        <taxon>Metazoa</taxon>
        <taxon>Chordata</taxon>
        <taxon>Craniata</taxon>
        <taxon>Vertebrata</taxon>
        <taxon>Euteleostomi</taxon>
        <taxon>Actinopterygii</taxon>
        <taxon>Neopterygii</taxon>
        <taxon>Teleostei</taxon>
        <taxon>Anguilliformes</taxon>
        <taxon>Synaphobranchidae</taxon>
        <taxon>Synaphobranchus</taxon>
    </lineage>
</organism>
<evidence type="ECO:0000256" key="1">
    <source>
        <dbReference type="SAM" id="MobiDB-lite"/>
    </source>
</evidence>
<protein>
    <submittedName>
        <fullName evidence="2">Uncharacterized protein</fullName>
    </submittedName>
</protein>
<evidence type="ECO:0000313" key="2">
    <source>
        <dbReference type="EMBL" id="KAJ8356904.1"/>
    </source>
</evidence>
<dbReference type="EMBL" id="JAINUF010000006">
    <property type="protein sequence ID" value="KAJ8356904.1"/>
    <property type="molecule type" value="Genomic_DNA"/>
</dbReference>
<dbReference type="Proteomes" id="UP001152622">
    <property type="component" value="Chromosome 6"/>
</dbReference>
<evidence type="ECO:0000313" key="3">
    <source>
        <dbReference type="Proteomes" id="UP001152622"/>
    </source>
</evidence>
<reference evidence="2" key="1">
    <citation type="journal article" date="2023" name="Science">
        <title>Genome structures resolve the early diversification of teleost fishes.</title>
        <authorList>
            <person name="Parey E."/>
            <person name="Louis A."/>
            <person name="Montfort J."/>
            <person name="Bouchez O."/>
            <person name="Roques C."/>
            <person name="Iampietro C."/>
            <person name="Lluch J."/>
            <person name="Castinel A."/>
            <person name="Donnadieu C."/>
            <person name="Desvignes T."/>
            <person name="Floi Bucao C."/>
            <person name="Jouanno E."/>
            <person name="Wen M."/>
            <person name="Mejri S."/>
            <person name="Dirks R."/>
            <person name="Jansen H."/>
            <person name="Henkel C."/>
            <person name="Chen W.J."/>
            <person name="Zahm M."/>
            <person name="Cabau C."/>
            <person name="Klopp C."/>
            <person name="Thompson A.W."/>
            <person name="Robinson-Rechavi M."/>
            <person name="Braasch I."/>
            <person name="Lecointre G."/>
            <person name="Bobe J."/>
            <person name="Postlethwait J.H."/>
            <person name="Berthelot C."/>
            <person name="Roest Crollius H."/>
            <person name="Guiguen Y."/>
        </authorList>
    </citation>
    <scope>NUCLEOTIDE SEQUENCE</scope>
    <source>
        <strain evidence="2">WJC10195</strain>
    </source>
</reference>
<comment type="caution">
    <text evidence="2">The sequence shown here is derived from an EMBL/GenBank/DDBJ whole genome shotgun (WGS) entry which is preliminary data.</text>
</comment>
<feature type="compositionally biased region" description="Polar residues" evidence="1">
    <location>
        <begin position="7"/>
        <end position="18"/>
    </location>
</feature>
<sequence>MYRRANRTTVPNKIAQNSIRRKAQKDERTAAPAISHGGPETRRKEATRVPGGEEEPPSGPRRHLSCRKSPPETHTENKNTLRVPGYTLAGYIANKHHGIATFVHKDMACPHVKKLDTALNTALRTVSGCLRATPTNHLPVLAGIAPAEARREAAMLALARKAQISESHLLHKIVTETPQRMRLKSRRPFAIHAQELLRTTPTDISKASWVKARWRDQWKAKSIPEACGCMHL</sequence>
<keyword evidence="3" id="KW-1185">Reference proteome</keyword>
<proteinExistence type="predicted"/>
<gene>
    <name evidence="2" type="ORF">SKAU_G00196980</name>
</gene>
<feature type="region of interest" description="Disordered" evidence="1">
    <location>
        <begin position="1"/>
        <end position="81"/>
    </location>
</feature>
<dbReference type="AlphaFoldDB" id="A0A9Q1IWX3"/>
<name>A0A9Q1IWX3_SYNKA</name>